<reference evidence="1 2" key="1">
    <citation type="journal article" date="2014" name="PLoS Genet.">
        <title>Phylogenetically driven sequencing of extremely halophilic archaea reveals strategies for static and dynamic osmo-response.</title>
        <authorList>
            <person name="Becker E.A."/>
            <person name="Seitzer P.M."/>
            <person name="Tritt A."/>
            <person name="Larsen D."/>
            <person name="Krusor M."/>
            <person name="Yao A.I."/>
            <person name="Wu D."/>
            <person name="Madern D."/>
            <person name="Eisen J.A."/>
            <person name="Darling A.E."/>
            <person name="Facciotti M.T."/>
        </authorList>
    </citation>
    <scope>NUCLEOTIDE SEQUENCE [LARGE SCALE GENOMIC DNA]</scope>
    <source>
        <strain evidence="1 2">DSM 10524</strain>
    </source>
</reference>
<evidence type="ECO:0000313" key="1">
    <source>
        <dbReference type="EMBL" id="ELY60520.1"/>
    </source>
</evidence>
<name>L9XFP6_9EURY</name>
<dbReference type="AlphaFoldDB" id="L9XFP6"/>
<organism evidence="1 2">
    <name type="scientific">Natronococcus amylolyticus DSM 10524</name>
    <dbReference type="NCBI Taxonomy" id="1227497"/>
    <lineage>
        <taxon>Archaea</taxon>
        <taxon>Methanobacteriati</taxon>
        <taxon>Methanobacteriota</taxon>
        <taxon>Stenosarchaea group</taxon>
        <taxon>Halobacteria</taxon>
        <taxon>Halobacteriales</taxon>
        <taxon>Natrialbaceae</taxon>
        <taxon>Natronococcus</taxon>
    </lineage>
</organism>
<gene>
    <name evidence="1" type="ORF">C491_04460</name>
</gene>
<accession>L9XFP6</accession>
<dbReference type="STRING" id="1227497.C491_04460"/>
<keyword evidence="2" id="KW-1185">Reference proteome</keyword>
<dbReference type="RefSeq" id="WP_005554083.1">
    <property type="nucleotide sequence ID" value="NZ_AOIB01000013.1"/>
</dbReference>
<dbReference type="OrthoDB" id="260081at2157"/>
<sequence>MLRPLLLAFAILEILVPDRIVARGERLAFENPESGRLRPWTLPLARLEGVTAIWLVRNRETAWPGVKPLFAVLGLPALLQPRAFLNVALATAYENPEDIELKSWVVPFTRALGACYLVVALWPGRSGSPSDARSEP</sequence>
<dbReference type="EMBL" id="AOIB01000013">
    <property type="protein sequence ID" value="ELY60520.1"/>
    <property type="molecule type" value="Genomic_DNA"/>
</dbReference>
<comment type="caution">
    <text evidence="1">The sequence shown here is derived from an EMBL/GenBank/DDBJ whole genome shotgun (WGS) entry which is preliminary data.</text>
</comment>
<evidence type="ECO:0000313" key="2">
    <source>
        <dbReference type="Proteomes" id="UP000011688"/>
    </source>
</evidence>
<dbReference type="Proteomes" id="UP000011688">
    <property type="component" value="Unassembled WGS sequence"/>
</dbReference>
<proteinExistence type="predicted"/>
<dbReference type="eggNOG" id="arCOG07770">
    <property type="taxonomic scope" value="Archaea"/>
</dbReference>
<protein>
    <submittedName>
        <fullName evidence="1">Uncharacterized protein</fullName>
    </submittedName>
</protein>